<sequence length="49" mass="5335">MDIGNLARCRESGGSGTNVNSFNHRDHSCDKQAGGENRGETKTHYVPDD</sequence>
<dbReference type="Proteomes" id="UP000316304">
    <property type="component" value="Unassembled WGS sequence"/>
</dbReference>
<protein>
    <submittedName>
        <fullName evidence="2">Uncharacterized protein</fullName>
    </submittedName>
</protein>
<accession>A0A5C6C2Q3</accession>
<dbReference type="AlphaFoldDB" id="A0A5C6C2Q3"/>
<evidence type="ECO:0000256" key="1">
    <source>
        <dbReference type="SAM" id="MobiDB-lite"/>
    </source>
</evidence>
<reference evidence="2 3" key="1">
    <citation type="submission" date="2019-02" db="EMBL/GenBank/DDBJ databases">
        <title>Deep-cultivation of Planctomycetes and their phenomic and genomic characterization uncovers novel biology.</title>
        <authorList>
            <person name="Wiegand S."/>
            <person name="Jogler M."/>
            <person name="Boedeker C."/>
            <person name="Pinto D."/>
            <person name="Vollmers J."/>
            <person name="Rivas-Marin E."/>
            <person name="Kohn T."/>
            <person name="Peeters S.H."/>
            <person name="Heuer A."/>
            <person name="Rast P."/>
            <person name="Oberbeckmann S."/>
            <person name="Bunk B."/>
            <person name="Jeske O."/>
            <person name="Meyerdierks A."/>
            <person name="Storesund J.E."/>
            <person name="Kallscheuer N."/>
            <person name="Luecker S."/>
            <person name="Lage O.M."/>
            <person name="Pohl T."/>
            <person name="Merkel B.J."/>
            <person name="Hornburger P."/>
            <person name="Mueller R.-W."/>
            <person name="Bruemmer F."/>
            <person name="Labrenz M."/>
            <person name="Spormann A.M."/>
            <person name="Op Den Camp H."/>
            <person name="Overmann J."/>
            <person name="Amann R."/>
            <person name="Jetten M.S.M."/>
            <person name="Mascher T."/>
            <person name="Medema M.H."/>
            <person name="Devos D.P."/>
            <person name="Kaster A.-K."/>
            <person name="Ovreas L."/>
            <person name="Rohde M."/>
            <person name="Galperin M.Y."/>
            <person name="Jogler C."/>
        </authorList>
    </citation>
    <scope>NUCLEOTIDE SEQUENCE [LARGE SCALE GENOMIC DNA]</scope>
    <source>
        <strain evidence="2 3">Pla52o</strain>
    </source>
</reference>
<dbReference type="EMBL" id="SJPT01000010">
    <property type="protein sequence ID" value="TWU17776.1"/>
    <property type="molecule type" value="Genomic_DNA"/>
</dbReference>
<gene>
    <name evidence="2" type="ORF">Pla52o_49910</name>
</gene>
<evidence type="ECO:0000313" key="3">
    <source>
        <dbReference type="Proteomes" id="UP000316304"/>
    </source>
</evidence>
<name>A0A5C6C2Q3_9BACT</name>
<proteinExistence type="predicted"/>
<evidence type="ECO:0000313" key="2">
    <source>
        <dbReference type="EMBL" id="TWU17776.1"/>
    </source>
</evidence>
<feature type="region of interest" description="Disordered" evidence="1">
    <location>
        <begin position="1"/>
        <end position="49"/>
    </location>
</feature>
<feature type="compositionally biased region" description="Basic and acidic residues" evidence="1">
    <location>
        <begin position="37"/>
        <end position="49"/>
    </location>
</feature>
<organism evidence="2 3">
    <name type="scientific">Novipirellula galeiformis</name>
    <dbReference type="NCBI Taxonomy" id="2528004"/>
    <lineage>
        <taxon>Bacteria</taxon>
        <taxon>Pseudomonadati</taxon>
        <taxon>Planctomycetota</taxon>
        <taxon>Planctomycetia</taxon>
        <taxon>Pirellulales</taxon>
        <taxon>Pirellulaceae</taxon>
        <taxon>Novipirellula</taxon>
    </lineage>
</organism>
<keyword evidence="3" id="KW-1185">Reference proteome</keyword>
<comment type="caution">
    <text evidence="2">The sequence shown here is derived from an EMBL/GenBank/DDBJ whole genome shotgun (WGS) entry which is preliminary data.</text>
</comment>